<protein>
    <recommendedName>
        <fullName evidence="2">Coenzyme Q-binding protein COQ10 START domain-containing protein</fullName>
    </recommendedName>
</protein>
<dbReference type="Gene3D" id="3.30.530.20">
    <property type="match status" value="1"/>
</dbReference>
<dbReference type="EMBL" id="BAAAUF010000050">
    <property type="protein sequence ID" value="GAA3062314.1"/>
    <property type="molecule type" value="Genomic_DNA"/>
</dbReference>
<name>A0ABP6LYF7_9ACTN</name>
<dbReference type="InterPro" id="IPR005031">
    <property type="entry name" value="COQ10_START"/>
</dbReference>
<feature type="domain" description="Coenzyme Q-binding protein COQ10 START" evidence="2">
    <location>
        <begin position="168"/>
        <end position="292"/>
    </location>
</feature>
<sequence length="331" mass="35937">MDAQRSQAPPPPPSALRSDEDVMNAHQESTPHRLARALGWGSLALGGLQLAAPDTVRKLAGVDDSRASRTLVPMAGVRELLHAGPLLVSREPAPWVWTRVAGDVMDLAVLGRALGSRSGGRGLRTGAVTAAVAALTALDVYTAARGAGATAHRRDEDNALEAHAAITINRPRAQVYRFWHDFSNLPRFMDHLESVEPRGQGRSHWRTRGPLKRTVEWDADIVEDRPGKLIAWQSVGRTAVENHGSVWFSDAPGGRGTELRVHLAYEPRAGRLGTAVAKLLGEHPDQQVHDDLRRLKQVLEAGEVVRSEGSPEGTRAMRLLRQRPAQPLVSG</sequence>
<feature type="region of interest" description="Disordered" evidence="1">
    <location>
        <begin position="305"/>
        <end position="331"/>
    </location>
</feature>
<evidence type="ECO:0000313" key="3">
    <source>
        <dbReference type="EMBL" id="GAA3062314.1"/>
    </source>
</evidence>
<reference evidence="4" key="1">
    <citation type="journal article" date="2019" name="Int. J. Syst. Evol. Microbiol.">
        <title>The Global Catalogue of Microorganisms (GCM) 10K type strain sequencing project: providing services to taxonomists for standard genome sequencing and annotation.</title>
        <authorList>
            <consortium name="The Broad Institute Genomics Platform"/>
            <consortium name="The Broad Institute Genome Sequencing Center for Infectious Disease"/>
            <person name="Wu L."/>
            <person name="Ma J."/>
        </authorList>
    </citation>
    <scope>NUCLEOTIDE SEQUENCE [LARGE SCALE GENOMIC DNA]</scope>
    <source>
        <strain evidence="4">JCM 9091</strain>
    </source>
</reference>
<keyword evidence="4" id="KW-1185">Reference proteome</keyword>
<dbReference type="Proteomes" id="UP001501532">
    <property type="component" value="Unassembled WGS sequence"/>
</dbReference>
<evidence type="ECO:0000259" key="2">
    <source>
        <dbReference type="Pfam" id="PF03364"/>
    </source>
</evidence>
<dbReference type="PANTHER" id="PTHR33824">
    <property type="entry name" value="POLYKETIDE CYCLASE/DEHYDRASE AND LIPID TRANSPORT SUPERFAMILY PROTEIN"/>
    <property type="match status" value="1"/>
</dbReference>
<dbReference type="PANTHER" id="PTHR33824:SF7">
    <property type="entry name" value="POLYKETIDE CYCLASE_DEHYDRASE AND LIPID TRANSPORT SUPERFAMILY PROTEIN"/>
    <property type="match status" value="1"/>
</dbReference>
<gene>
    <name evidence="3" type="ORF">GCM10010448_52050</name>
</gene>
<dbReference type="InterPro" id="IPR023393">
    <property type="entry name" value="START-like_dom_sf"/>
</dbReference>
<dbReference type="CDD" id="cd07817">
    <property type="entry name" value="SRPBCC_8"/>
    <property type="match status" value="1"/>
</dbReference>
<dbReference type="Pfam" id="PF03364">
    <property type="entry name" value="Polyketide_cyc"/>
    <property type="match status" value="1"/>
</dbReference>
<organism evidence="3 4">
    <name type="scientific">Streptomyces glomeratus</name>
    <dbReference type="NCBI Taxonomy" id="284452"/>
    <lineage>
        <taxon>Bacteria</taxon>
        <taxon>Bacillati</taxon>
        <taxon>Actinomycetota</taxon>
        <taxon>Actinomycetes</taxon>
        <taxon>Kitasatosporales</taxon>
        <taxon>Streptomycetaceae</taxon>
        <taxon>Streptomyces</taxon>
    </lineage>
</organism>
<dbReference type="SUPFAM" id="SSF55961">
    <property type="entry name" value="Bet v1-like"/>
    <property type="match status" value="1"/>
</dbReference>
<accession>A0ABP6LYF7</accession>
<evidence type="ECO:0000313" key="4">
    <source>
        <dbReference type="Proteomes" id="UP001501532"/>
    </source>
</evidence>
<proteinExistence type="predicted"/>
<feature type="region of interest" description="Disordered" evidence="1">
    <location>
        <begin position="1"/>
        <end position="28"/>
    </location>
</feature>
<evidence type="ECO:0000256" key="1">
    <source>
        <dbReference type="SAM" id="MobiDB-lite"/>
    </source>
</evidence>
<dbReference type="InterPro" id="IPR047137">
    <property type="entry name" value="ORF3"/>
</dbReference>
<comment type="caution">
    <text evidence="3">The sequence shown here is derived from an EMBL/GenBank/DDBJ whole genome shotgun (WGS) entry which is preliminary data.</text>
</comment>